<dbReference type="Proteomes" id="UP000177309">
    <property type="component" value="Unassembled WGS sequence"/>
</dbReference>
<comment type="caution">
    <text evidence="5">The sequence shown here is derived from an EMBL/GenBank/DDBJ whole genome shotgun (WGS) entry which is preliminary data.</text>
</comment>
<dbReference type="InterPro" id="IPR020476">
    <property type="entry name" value="Nudix_hydrolase"/>
</dbReference>
<organism evidence="5 6">
    <name type="scientific">candidate division WOR-1 bacterium RIFOXYC2_FULL_41_25</name>
    <dbReference type="NCBI Taxonomy" id="1802586"/>
    <lineage>
        <taxon>Bacteria</taxon>
        <taxon>Bacillati</taxon>
        <taxon>Saganbacteria</taxon>
    </lineage>
</organism>
<evidence type="ECO:0000256" key="3">
    <source>
        <dbReference type="RuleBase" id="RU003476"/>
    </source>
</evidence>
<dbReference type="PROSITE" id="PS51462">
    <property type="entry name" value="NUDIX"/>
    <property type="match status" value="1"/>
</dbReference>
<protein>
    <submittedName>
        <fullName evidence="5">ADP-ribose pyrophosphatase</fullName>
    </submittedName>
</protein>
<dbReference type="FunFam" id="3.90.79.10:FF:000024">
    <property type="entry name" value="ADP-ribose pyrophosphatase"/>
    <property type="match status" value="1"/>
</dbReference>
<dbReference type="PANTHER" id="PTHR11839:SF18">
    <property type="entry name" value="NUDIX HYDROLASE DOMAIN-CONTAINING PROTEIN"/>
    <property type="match status" value="1"/>
</dbReference>
<dbReference type="PANTHER" id="PTHR11839">
    <property type="entry name" value="UDP/ADP-SUGAR PYROPHOSPHATASE"/>
    <property type="match status" value="1"/>
</dbReference>
<comment type="cofactor">
    <cofactor evidence="1">
        <name>Mg(2+)</name>
        <dbReference type="ChEBI" id="CHEBI:18420"/>
    </cofactor>
</comment>
<gene>
    <name evidence="5" type="ORF">A2462_07240</name>
</gene>
<dbReference type="Pfam" id="PF00293">
    <property type="entry name" value="NUDIX"/>
    <property type="match status" value="1"/>
</dbReference>
<dbReference type="GO" id="GO:0006753">
    <property type="term" value="P:nucleoside phosphate metabolic process"/>
    <property type="evidence" value="ECO:0007669"/>
    <property type="project" value="TreeGrafter"/>
</dbReference>
<feature type="domain" description="Nudix hydrolase" evidence="4">
    <location>
        <begin position="37"/>
        <end position="171"/>
    </location>
</feature>
<dbReference type="InterPro" id="IPR015797">
    <property type="entry name" value="NUDIX_hydrolase-like_dom_sf"/>
</dbReference>
<dbReference type="GO" id="GO:0019693">
    <property type="term" value="P:ribose phosphate metabolic process"/>
    <property type="evidence" value="ECO:0007669"/>
    <property type="project" value="TreeGrafter"/>
</dbReference>
<keyword evidence="2 3" id="KW-0378">Hydrolase</keyword>
<dbReference type="GO" id="GO:0016462">
    <property type="term" value="F:pyrophosphatase activity"/>
    <property type="evidence" value="ECO:0007669"/>
    <property type="project" value="UniProtKB-ARBA"/>
</dbReference>
<dbReference type="SUPFAM" id="SSF55811">
    <property type="entry name" value="Nudix"/>
    <property type="match status" value="1"/>
</dbReference>
<evidence type="ECO:0000313" key="6">
    <source>
        <dbReference type="Proteomes" id="UP000177309"/>
    </source>
</evidence>
<proteinExistence type="inferred from homology"/>
<sequence>MFEKTIKTTYYYKGRMINMRDDEVELDNGKVSRREIVEHPGAVIIVALTENKELVFIKQFRKPVEKVIFEIPAGLVNKGEELETAAKRELKEETGYVAAKIQKSISAYTTPGYSTEIIHYYIATDLKKELQSFDEDEQIEAELLDLKTAWKKVSSGEIMDNKTIVGMVLAEKFLQGES</sequence>
<dbReference type="PRINTS" id="PR00502">
    <property type="entry name" value="NUDIXFAMILY"/>
</dbReference>
<dbReference type="AlphaFoldDB" id="A0A1F4TKI1"/>
<reference evidence="5 6" key="1">
    <citation type="journal article" date="2016" name="Nat. Commun.">
        <title>Thousands of microbial genomes shed light on interconnected biogeochemical processes in an aquifer system.</title>
        <authorList>
            <person name="Anantharaman K."/>
            <person name="Brown C.T."/>
            <person name="Hug L.A."/>
            <person name="Sharon I."/>
            <person name="Castelle C.J."/>
            <person name="Probst A.J."/>
            <person name="Thomas B.C."/>
            <person name="Singh A."/>
            <person name="Wilkins M.J."/>
            <person name="Karaoz U."/>
            <person name="Brodie E.L."/>
            <person name="Williams K.H."/>
            <person name="Hubbard S.S."/>
            <person name="Banfield J.F."/>
        </authorList>
    </citation>
    <scope>NUCLEOTIDE SEQUENCE [LARGE SCALE GENOMIC DNA]</scope>
</reference>
<name>A0A1F4TKI1_UNCSA</name>
<dbReference type="Gene3D" id="3.90.79.10">
    <property type="entry name" value="Nucleoside Triphosphate Pyrophosphohydrolase"/>
    <property type="match status" value="1"/>
</dbReference>
<dbReference type="CDD" id="cd03424">
    <property type="entry name" value="NUDIX_ADPRase_Nudt5_UGPPase_Nudt14"/>
    <property type="match status" value="1"/>
</dbReference>
<evidence type="ECO:0000313" key="5">
    <source>
        <dbReference type="EMBL" id="OGC33206.1"/>
    </source>
</evidence>
<accession>A0A1F4TKI1</accession>
<dbReference type="PROSITE" id="PS00893">
    <property type="entry name" value="NUDIX_BOX"/>
    <property type="match status" value="1"/>
</dbReference>
<dbReference type="EMBL" id="MEUI01000038">
    <property type="protein sequence ID" value="OGC33206.1"/>
    <property type="molecule type" value="Genomic_DNA"/>
</dbReference>
<dbReference type="InterPro" id="IPR020084">
    <property type="entry name" value="NUDIX_hydrolase_CS"/>
</dbReference>
<evidence type="ECO:0000259" key="4">
    <source>
        <dbReference type="PROSITE" id="PS51462"/>
    </source>
</evidence>
<evidence type="ECO:0000256" key="1">
    <source>
        <dbReference type="ARBA" id="ARBA00001946"/>
    </source>
</evidence>
<dbReference type="InterPro" id="IPR000086">
    <property type="entry name" value="NUDIX_hydrolase_dom"/>
</dbReference>
<comment type="similarity">
    <text evidence="3">Belongs to the Nudix hydrolase family.</text>
</comment>
<evidence type="ECO:0000256" key="2">
    <source>
        <dbReference type="ARBA" id="ARBA00022801"/>
    </source>
</evidence>